<dbReference type="OrthoDB" id="3436611at2759"/>
<dbReference type="Proteomes" id="UP000077154">
    <property type="component" value="Unassembled WGS sequence"/>
</dbReference>
<feature type="region of interest" description="Disordered" evidence="3">
    <location>
        <begin position="721"/>
        <end position="754"/>
    </location>
</feature>
<dbReference type="Gene3D" id="1.25.40.10">
    <property type="entry name" value="Tetratricopeptide repeat domain"/>
    <property type="match status" value="2"/>
</dbReference>
<reference evidence="4" key="1">
    <citation type="submission" date="2016-03" db="EMBL/GenBank/DDBJ databases">
        <title>Updated assembly of Pseudogymnoascus destructans, the fungus causing white-nose syndrome of bats.</title>
        <authorList>
            <person name="Palmer J.M."/>
            <person name="Drees K.P."/>
            <person name="Foster J.T."/>
            <person name="Lindner D.L."/>
        </authorList>
    </citation>
    <scope>NUCLEOTIDE SEQUENCE [LARGE SCALE GENOMIC DNA]</scope>
    <source>
        <strain evidence="4">20631-21</strain>
    </source>
</reference>
<name>A0A177A7P3_9PEZI</name>
<dbReference type="InterPro" id="IPR051222">
    <property type="entry name" value="PPR/CCM1_RNA-binding"/>
</dbReference>
<protein>
    <recommendedName>
        <fullName evidence="5">Pentacotripeptide-repeat region of PRORP domain-containing protein</fullName>
    </recommendedName>
</protein>
<evidence type="ECO:0000256" key="1">
    <source>
        <dbReference type="ARBA" id="ARBA00022737"/>
    </source>
</evidence>
<feature type="repeat" description="PPR" evidence="2">
    <location>
        <begin position="145"/>
        <end position="179"/>
    </location>
</feature>
<evidence type="ECO:0008006" key="5">
    <source>
        <dbReference type="Google" id="ProtNLM"/>
    </source>
</evidence>
<dbReference type="VEuPathDB" id="FungiDB:GMDG_08062"/>
<dbReference type="PROSITE" id="PS51375">
    <property type="entry name" value="PPR"/>
    <property type="match status" value="1"/>
</dbReference>
<dbReference type="NCBIfam" id="TIGR00756">
    <property type="entry name" value="PPR"/>
    <property type="match status" value="1"/>
</dbReference>
<feature type="compositionally biased region" description="Polar residues" evidence="3">
    <location>
        <begin position="37"/>
        <end position="47"/>
    </location>
</feature>
<dbReference type="RefSeq" id="XP_024323434.1">
    <property type="nucleotide sequence ID" value="XM_024469076.1"/>
</dbReference>
<dbReference type="PANTHER" id="PTHR47942:SF105">
    <property type="entry name" value="ATPASE EXPRESSION PROTEIN 3"/>
    <property type="match status" value="1"/>
</dbReference>
<dbReference type="EMBL" id="KV441398">
    <property type="protein sequence ID" value="OAF58149.1"/>
    <property type="molecule type" value="Genomic_DNA"/>
</dbReference>
<accession>A0A177A7P3</accession>
<organism evidence="4">
    <name type="scientific">Pseudogymnoascus destructans</name>
    <dbReference type="NCBI Taxonomy" id="655981"/>
    <lineage>
        <taxon>Eukaryota</taxon>
        <taxon>Fungi</taxon>
        <taxon>Dikarya</taxon>
        <taxon>Ascomycota</taxon>
        <taxon>Pezizomycotina</taxon>
        <taxon>Leotiomycetes</taxon>
        <taxon>Thelebolales</taxon>
        <taxon>Thelebolaceae</taxon>
        <taxon>Pseudogymnoascus</taxon>
    </lineage>
</organism>
<dbReference type="InterPro" id="IPR002885">
    <property type="entry name" value="PPR_rpt"/>
</dbReference>
<evidence type="ECO:0000256" key="3">
    <source>
        <dbReference type="SAM" id="MobiDB-lite"/>
    </source>
</evidence>
<dbReference type="InterPro" id="IPR011990">
    <property type="entry name" value="TPR-like_helical_dom_sf"/>
</dbReference>
<keyword evidence="1" id="KW-0677">Repeat</keyword>
<dbReference type="eggNOG" id="KOG4197">
    <property type="taxonomic scope" value="Eukaryota"/>
</dbReference>
<dbReference type="Pfam" id="PF13041">
    <property type="entry name" value="PPR_2"/>
    <property type="match status" value="1"/>
</dbReference>
<feature type="compositionally biased region" description="Low complexity" evidence="3">
    <location>
        <begin position="733"/>
        <end position="746"/>
    </location>
</feature>
<dbReference type="GeneID" id="36288520"/>
<feature type="compositionally biased region" description="Basic and acidic residues" evidence="3">
    <location>
        <begin position="51"/>
        <end position="61"/>
    </location>
</feature>
<gene>
    <name evidence="4" type="ORF">VC83_05454</name>
</gene>
<proteinExistence type="predicted"/>
<evidence type="ECO:0000256" key="2">
    <source>
        <dbReference type="PROSITE-ProRule" id="PRU00708"/>
    </source>
</evidence>
<feature type="region of interest" description="Disordered" evidence="3">
    <location>
        <begin position="37"/>
        <end position="85"/>
    </location>
</feature>
<sequence>MLHYRPYVKRYMTNIAAKSWISSSRICAPVARSSTSLSHRTFGSQAESAIEDERRSGRRSGEPQQRFRISRDSERSQSTSFSKGDISGINRFGSHDYAVVGPERRRDLKYRDPLKLADDTLAKLKKDRFEEAEDLVRRSSAAIDCTVGWNHLIDWQCKKGKINSAVKSYNEMKKRGQTPDAYTYTLIFRGLAQHAHQHPSAVAHALSIYHSMDAENAPVQPNIIHTNSVLKVCAQAGDMDALFGISAKLRDKGIRAPNNLTFTIIFNAIRDNAIKRLTTEISAEELRPLRDKSVMDARRMWDDIASRWRHGDLWIDEELVCSLGRILLMGGDRDRDDVFALLRQAMKIPQLVIPHGRRVEAIEKPQESESLEEWENVKLDQARVDSGPSLASHGQFKRIVPATRKDTYGRGLSSFPRPGRNTLSLIMVALLKAKLGKQATLYWEIFTMHYNVEPDSANYHDYLRILRQARLSDEAADVLEKMPHHMLEKKTFRLAIAACARDKHNPNSFSNATKVVDLMQETIDNIDLPTLHIYLDCAIESDTGPNRFLESKTRQLSAEYIRQMKQALVEADLVELIPFLDAKAQPAQSLESRKPEDVRLAKFEKGKRIVAALDRVSPSILNIKATLTYGTTNKARSRSQSLRDGLSTDSSYQQDALKLAQRMISAYDKLMDAGMVPREDYRTLTRERSKLTALVTKFKTKYEPDTWNRFKASSFRTWNKERPEIPATEKVAEQATESVVEQTTETTRTEDQPK</sequence>
<dbReference type="Pfam" id="PF13812">
    <property type="entry name" value="PPR_3"/>
    <property type="match status" value="1"/>
</dbReference>
<dbReference type="AlphaFoldDB" id="A0A177A7P3"/>
<evidence type="ECO:0000313" key="4">
    <source>
        <dbReference type="EMBL" id="OAF58149.1"/>
    </source>
</evidence>
<dbReference type="PANTHER" id="PTHR47942">
    <property type="entry name" value="TETRATRICOPEPTIDE REPEAT (TPR)-LIKE SUPERFAMILY PROTEIN-RELATED"/>
    <property type="match status" value="1"/>
</dbReference>